<dbReference type="NCBIfam" id="NF003807">
    <property type="entry name" value="PRK05395.1-4"/>
    <property type="match status" value="1"/>
</dbReference>
<comment type="function">
    <text evidence="7">Catalyzes a trans-dehydration via an enolate intermediate.</text>
</comment>
<comment type="similarity">
    <text evidence="3 7">Belongs to the type-II 3-dehydroquinase family.</text>
</comment>
<sequence length="150" mass="16069">MTSILVLNGPNLNMLGIREPGVYGASTLADIEARLAEYGKELGVSLGFFQSNHEGALLDEIHAAYGKHDGILINPGALTHTSYALRDGLSAVNLPVVEVHLSNIHQREAFRHVSVTAAVAVGQIAGFGPFGYELGLQALCRHIEAKRTRN</sequence>
<accession>A0ABW0LT82</accession>
<dbReference type="NCBIfam" id="NF003805">
    <property type="entry name" value="PRK05395.1-2"/>
    <property type="match status" value="1"/>
</dbReference>
<reference evidence="9" key="1">
    <citation type="journal article" date="2019" name="Int. J. Syst. Evol. Microbiol.">
        <title>The Global Catalogue of Microorganisms (GCM) 10K type strain sequencing project: providing services to taxonomists for standard genome sequencing and annotation.</title>
        <authorList>
            <consortium name="The Broad Institute Genomics Platform"/>
            <consortium name="The Broad Institute Genome Sequencing Center for Infectious Disease"/>
            <person name="Wu L."/>
            <person name="Ma J."/>
        </authorList>
    </citation>
    <scope>NUCLEOTIDE SEQUENCE [LARGE SCALE GENOMIC DNA]</scope>
    <source>
        <strain evidence="9">CCUG 57113</strain>
    </source>
</reference>
<evidence type="ECO:0000256" key="4">
    <source>
        <dbReference type="ARBA" id="ARBA00011193"/>
    </source>
</evidence>
<keyword evidence="7" id="KW-0028">Amino-acid biosynthesis</keyword>
<dbReference type="InterPro" id="IPR018509">
    <property type="entry name" value="DHquinase_II_CS"/>
</dbReference>
<comment type="pathway">
    <text evidence="2 7">Metabolic intermediate biosynthesis; chorismate biosynthesis; chorismate from D-erythrose 4-phosphate and phosphoenolpyruvate: step 3/7.</text>
</comment>
<evidence type="ECO:0000313" key="8">
    <source>
        <dbReference type="EMBL" id="MFC5467901.1"/>
    </source>
</evidence>
<feature type="active site" description="Proton acceptor" evidence="7">
    <location>
        <position position="23"/>
    </location>
</feature>
<keyword evidence="9" id="KW-1185">Reference proteome</keyword>
<comment type="catalytic activity">
    <reaction evidence="1 7">
        <text>3-dehydroquinate = 3-dehydroshikimate + H2O</text>
        <dbReference type="Rhea" id="RHEA:21096"/>
        <dbReference type="ChEBI" id="CHEBI:15377"/>
        <dbReference type="ChEBI" id="CHEBI:16630"/>
        <dbReference type="ChEBI" id="CHEBI:32364"/>
        <dbReference type="EC" id="4.2.1.10"/>
    </reaction>
</comment>
<comment type="subunit">
    <text evidence="4 7">Homododecamer.</text>
</comment>
<dbReference type="RefSeq" id="WP_209743407.1">
    <property type="nucleotide sequence ID" value="NZ_JBHSMH010000005.1"/>
</dbReference>
<evidence type="ECO:0000256" key="3">
    <source>
        <dbReference type="ARBA" id="ARBA00011037"/>
    </source>
</evidence>
<dbReference type="GO" id="GO:0003855">
    <property type="term" value="F:3-dehydroquinate dehydratase activity"/>
    <property type="evidence" value="ECO:0007669"/>
    <property type="project" value="UniProtKB-EC"/>
</dbReference>
<keyword evidence="7" id="KW-0057">Aromatic amino acid biosynthesis</keyword>
<name>A0ABW0LT82_9BACL</name>
<dbReference type="Proteomes" id="UP001596105">
    <property type="component" value="Unassembled WGS sequence"/>
</dbReference>
<dbReference type="NCBIfam" id="TIGR01088">
    <property type="entry name" value="aroQ"/>
    <property type="match status" value="1"/>
</dbReference>
<dbReference type="Pfam" id="PF01220">
    <property type="entry name" value="DHquinase_II"/>
    <property type="match status" value="1"/>
</dbReference>
<dbReference type="NCBIfam" id="NF003806">
    <property type="entry name" value="PRK05395.1-3"/>
    <property type="match status" value="1"/>
</dbReference>
<dbReference type="Gene3D" id="3.40.50.9100">
    <property type="entry name" value="Dehydroquinase, class II"/>
    <property type="match status" value="1"/>
</dbReference>
<dbReference type="PANTHER" id="PTHR21272:SF3">
    <property type="entry name" value="CATABOLIC 3-DEHYDROQUINASE"/>
    <property type="match status" value="1"/>
</dbReference>
<feature type="site" description="Transition state stabilizer" evidence="7">
    <location>
        <position position="18"/>
    </location>
</feature>
<dbReference type="EMBL" id="JBHSMH010000005">
    <property type="protein sequence ID" value="MFC5467901.1"/>
    <property type="molecule type" value="Genomic_DNA"/>
</dbReference>
<evidence type="ECO:0000256" key="7">
    <source>
        <dbReference type="HAMAP-Rule" id="MF_00169"/>
    </source>
</evidence>
<feature type="binding site" evidence="7">
    <location>
        <position position="87"/>
    </location>
    <ligand>
        <name>substrate</name>
    </ligand>
</feature>
<evidence type="ECO:0000256" key="6">
    <source>
        <dbReference type="ARBA" id="ARBA00023239"/>
    </source>
</evidence>
<evidence type="ECO:0000256" key="1">
    <source>
        <dbReference type="ARBA" id="ARBA00001864"/>
    </source>
</evidence>
<evidence type="ECO:0000256" key="5">
    <source>
        <dbReference type="ARBA" id="ARBA00012060"/>
    </source>
</evidence>
<protein>
    <recommendedName>
        <fullName evidence="5 7">3-dehydroquinate dehydratase</fullName>
        <shortName evidence="7">3-dehydroquinase</shortName>
        <ecNumber evidence="5 7">4.2.1.10</ecNumber>
    </recommendedName>
    <alternativeName>
        <fullName evidence="7">Type II DHQase</fullName>
    </alternativeName>
</protein>
<comment type="caution">
    <text evidence="8">The sequence shown here is derived from an EMBL/GenBank/DDBJ whole genome shotgun (WGS) entry which is preliminary data.</text>
</comment>
<dbReference type="SUPFAM" id="SSF52304">
    <property type="entry name" value="Type II 3-dehydroquinate dehydratase"/>
    <property type="match status" value="1"/>
</dbReference>
<organism evidence="8 9">
    <name type="scientific">Cohnella suwonensis</name>
    <dbReference type="NCBI Taxonomy" id="696072"/>
    <lineage>
        <taxon>Bacteria</taxon>
        <taxon>Bacillati</taxon>
        <taxon>Bacillota</taxon>
        <taxon>Bacilli</taxon>
        <taxon>Bacillales</taxon>
        <taxon>Paenibacillaceae</taxon>
        <taxon>Cohnella</taxon>
    </lineage>
</organism>
<feature type="binding site" evidence="7">
    <location>
        <position position="80"/>
    </location>
    <ligand>
        <name>substrate</name>
    </ligand>
</feature>
<dbReference type="EC" id="4.2.1.10" evidence="5 7"/>
<feature type="active site" description="Proton donor" evidence="7">
    <location>
        <position position="100"/>
    </location>
</feature>
<dbReference type="HAMAP" id="MF_00169">
    <property type="entry name" value="AroQ"/>
    <property type="match status" value="1"/>
</dbReference>
<keyword evidence="6 7" id="KW-0456">Lyase</keyword>
<dbReference type="CDD" id="cd00466">
    <property type="entry name" value="DHQase_II"/>
    <property type="match status" value="1"/>
</dbReference>
<evidence type="ECO:0000313" key="9">
    <source>
        <dbReference type="Proteomes" id="UP001596105"/>
    </source>
</evidence>
<feature type="binding site" evidence="7">
    <location>
        <position position="111"/>
    </location>
    <ligand>
        <name>substrate</name>
    </ligand>
</feature>
<evidence type="ECO:0000256" key="2">
    <source>
        <dbReference type="ARBA" id="ARBA00004902"/>
    </source>
</evidence>
<dbReference type="InterPro" id="IPR036441">
    <property type="entry name" value="DHquinase_II_sf"/>
</dbReference>
<dbReference type="PROSITE" id="PS01029">
    <property type="entry name" value="DEHYDROQUINASE_II"/>
    <property type="match status" value="1"/>
</dbReference>
<dbReference type="InterPro" id="IPR001874">
    <property type="entry name" value="DHquinase_II"/>
</dbReference>
<dbReference type="PIRSF" id="PIRSF001399">
    <property type="entry name" value="DHquinase_II"/>
    <property type="match status" value="1"/>
</dbReference>
<proteinExistence type="inferred from homology"/>
<feature type="binding site" evidence="7">
    <location>
        <position position="74"/>
    </location>
    <ligand>
        <name>substrate</name>
    </ligand>
</feature>
<feature type="binding site" evidence="7">
    <location>
        <begin position="101"/>
        <end position="102"/>
    </location>
    <ligand>
        <name>substrate</name>
    </ligand>
</feature>
<dbReference type="PANTHER" id="PTHR21272">
    <property type="entry name" value="CATABOLIC 3-DEHYDROQUINASE"/>
    <property type="match status" value="1"/>
</dbReference>
<gene>
    <name evidence="7 8" type="primary">aroQ</name>
    <name evidence="8" type="ORF">ACFPPD_04160</name>
</gene>